<dbReference type="SUPFAM" id="SSF52540">
    <property type="entry name" value="P-loop containing nucleoside triphosphate hydrolases"/>
    <property type="match status" value="1"/>
</dbReference>
<dbReference type="Proteomes" id="UP000324611">
    <property type="component" value="Unassembled WGS sequence"/>
</dbReference>
<name>A0A5B2VJU6_9BACT</name>
<gene>
    <name evidence="2" type="ORF">F0L74_21620</name>
</gene>
<dbReference type="InterPro" id="IPR003593">
    <property type="entry name" value="AAA+_ATPase"/>
</dbReference>
<reference evidence="2 3" key="1">
    <citation type="submission" date="2019-09" db="EMBL/GenBank/DDBJ databases">
        <title>Chitinophaga ginsengihumi sp. nov., isolated from soil of ginseng rhizosphere.</title>
        <authorList>
            <person name="Lee J."/>
        </authorList>
    </citation>
    <scope>NUCLEOTIDE SEQUENCE [LARGE SCALE GENOMIC DNA]</scope>
    <source>
        <strain evidence="2 3">BN140078</strain>
    </source>
</reference>
<dbReference type="PANTHER" id="PTHR47691">
    <property type="entry name" value="REGULATOR-RELATED"/>
    <property type="match status" value="1"/>
</dbReference>
<dbReference type="SMART" id="SM00382">
    <property type="entry name" value="AAA"/>
    <property type="match status" value="1"/>
</dbReference>
<evidence type="ECO:0000313" key="2">
    <source>
        <dbReference type="EMBL" id="KAA2238816.1"/>
    </source>
</evidence>
<dbReference type="RefSeq" id="WP_149839995.1">
    <property type="nucleotide sequence ID" value="NZ_VUOC01000004.1"/>
</dbReference>
<feature type="domain" description="AAA+ ATPase" evidence="1">
    <location>
        <begin position="194"/>
        <end position="314"/>
    </location>
</feature>
<sequence length="953" mass="108770">MEAIEKLLNDTEAALFLGITKELLYAYVRNAPKLNLGHTRKLASKVIAGKNYFVEKELLEFDGYLKEPWSAPDQMRPAIPRYIEDYLKTEIQGKCPITGKGYPLENAHIVGYAESLSHHHHNLVRVAKEEHTKADNAVISRQLLRETKDRLIERLRDQLRRDLDAGTMFKAPNPHPVFIGREEKLAELIGAISLKRFIVIEGLGGIGKTELLLNALKSIPADCHVLWIDVETVNNVNDLNIVLINQLSRLTGEHIGSSLFEILDKLQIVLVFDSLEKLLIHQRSETEEFIRTLLAQTQAPKIIATSQIDLSLIDYPKTIVAVDGLDVQKSLQLLETLMVGHAGIIGGNPRWLLDFCSGHPLSLKLVASLLIFYKSEPEVVAQLKKTGALKRPMLNKHDKSNALDLCLSTVYDILTEEQKETLQYLQVFIGGLNLKLVTLHTQVPDFSTAVAVLMQFFFVEVKEDRIFVANPVRPFLKEKMLETTGFVQLRNAAINQIVWQCWFVSERFSGGGNNGNLALIFRWIDEELLNLLEGFRIAREEIIVSRADQDQEQRNKYLVIIQLINDLLGRYCFLRGFFEYGVILNRAGIQASLELGEFEGAANNYLGLTSMQSRQFDIEGQEKTIDELDELAQSTQILSIRIMATKARANLERNKGNHKAAIVLYEEALRLVEIDKNNNDSEMHDHEANYIKAEMAMAYYQLKEPQKAIVLFDAILPFMEEHFYKDDLLANLHCYARCLYKIGHELESFPYFFRTIEGFKDIGHGEYIGRTIWTLGMYIEKYPEIAVHPSLDETAFAYALVDLRHSILEYIVRFSATQSNPGCVRDDPGRVIVKLFYIMKVICLTPYGRTISEWAWLLINELGHRKLEFNDLRLTLNFCTILGIVEDWKESSDNLSKMMEAILLCSLRLTGENGLESPNRMFQWLAIWMKHVGLDPAVSAEELWERANVLESQ</sequence>
<protein>
    <recommendedName>
        <fullName evidence="1">AAA+ ATPase domain-containing protein</fullName>
    </recommendedName>
</protein>
<comment type="caution">
    <text evidence="2">The sequence shown here is derived from an EMBL/GenBank/DDBJ whole genome shotgun (WGS) entry which is preliminary data.</text>
</comment>
<keyword evidence="3" id="KW-1185">Reference proteome</keyword>
<evidence type="ECO:0000259" key="1">
    <source>
        <dbReference type="SMART" id="SM00382"/>
    </source>
</evidence>
<dbReference type="InterPro" id="IPR011990">
    <property type="entry name" value="TPR-like_helical_dom_sf"/>
</dbReference>
<dbReference type="PRINTS" id="PR00364">
    <property type="entry name" value="DISEASERSIST"/>
</dbReference>
<dbReference type="AlphaFoldDB" id="A0A5B2VJU6"/>
<dbReference type="PANTHER" id="PTHR47691:SF3">
    <property type="entry name" value="HTH-TYPE TRANSCRIPTIONAL REGULATOR RV0890C-RELATED"/>
    <property type="match status" value="1"/>
</dbReference>
<reference evidence="2 3" key="2">
    <citation type="submission" date="2019-09" db="EMBL/GenBank/DDBJ databases">
        <authorList>
            <person name="Jin C."/>
        </authorList>
    </citation>
    <scope>NUCLEOTIDE SEQUENCE [LARGE SCALE GENOMIC DNA]</scope>
    <source>
        <strain evidence="2 3">BN140078</strain>
    </source>
</reference>
<dbReference type="EMBL" id="VUOC01000004">
    <property type="protein sequence ID" value="KAA2238816.1"/>
    <property type="molecule type" value="Genomic_DNA"/>
</dbReference>
<dbReference type="SUPFAM" id="SSF48452">
    <property type="entry name" value="TPR-like"/>
    <property type="match status" value="1"/>
</dbReference>
<accession>A0A5B2VJU6</accession>
<dbReference type="Gene3D" id="3.40.50.300">
    <property type="entry name" value="P-loop containing nucleotide triphosphate hydrolases"/>
    <property type="match status" value="1"/>
</dbReference>
<evidence type="ECO:0000313" key="3">
    <source>
        <dbReference type="Proteomes" id="UP000324611"/>
    </source>
</evidence>
<proteinExistence type="predicted"/>
<dbReference type="Gene3D" id="1.25.40.10">
    <property type="entry name" value="Tetratricopeptide repeat domain"/>
    <property type="match status" value="1"/>
</dbReference>
<dbReference type="InterPro" id="IPR027417">
    <property type="entry name" value="P-loop_NTPase"/>
</dbReference>
<organism evidence="2 3">
    <name type="scientific">Chitinophaga agrisoli</name>
    <dbReference type="NCBI Taxonomy" id="2607653"/>
    <lineage>
        <taxon>Bacteria</taxon>
        <taxon>Pseudomonadati</taxon>
        <taxon>Bacteroidota</taxon>
        <taxon>Chitinophagia</taxon>
        <taxon>Chitinophagales</taxon>
        <taxon>Chitinophagaceae</taxon>
        <taxon>Chitinophaga</taxon>
    </lineage>
</organism>